<dbReference type="RefSeq" id="WP_256001361.1">
    <property type="nucleotide sequence ID" value="NZ_JAGPYW010000016.1"/>
</dbReference>
<evidence type="ECO:0000256" key="9">
    <source>
        <dbReference type="ARBA" id="ARBA00022840"/>
    </source>
</evidence>
<protein>
    <recommendedName>
        <fullName evidence="11">Type I restriction enzyme endonuclease subunit</fullName>
        <shortName evidence="11">R protein</shortName>
        <ecNumber evidence="11">3.1.21.3</ecNumber>
    </recommendedName>
</protein>
<dbReference type="InterPro" id="IPR055180">
    <property type="entry name" value="HsdR_RecA-like_helicase_dom_2"/>
</dbReference>
<dbReference type="Pfam" id="PF11867">
    <property type="entry name" value="T1RH-like_C"/>
    <property type="match status" value="1"/>
</dbReference>
<dbReference type="Pfam" id="PF18766">
    <property type="entry name" value="SWI2_SNF2"/>
    <property type="match status" value="1"/>
</dbReference>
<dbReference type="GO" id="GO:0005524">
    <property type="term" value="F:ATP binding"/>
    <property type="evidence" value="ECO:0007669"/>
    <property type="project" value="UniProtKB-KW"/>
</dbReference>
<evidence type="ECO:0000256" key="3">
    <source>
        <dbReference type="ARBA" id="ARBA00011296"/>
    </source>
</evidence>
<evidence type="ECO:0000256" key="10">
    <source>
        <dbReference type="ARBA" id="ARBA00023125"/>
    </source>
</evidence>
<gene>
    <name evidence="13" type="ORF">KBX22_09985</name>
</gene>
<sequence>MLSEESLELIVQDHLAELEWQAGHGPDFAPGSGERDTWKDIVLRGRLRNAVRNLNPGVPEEYLDQAIGEVIAPKSQSAIAENRRIHQILVEGYRGIEYIDHEGNVQNPTIYFLSSQPHKNDYLSLNQVTVANLDGERRFDVVCYVNGMPLAFIELKRTGANTSVEGAYNQLQTYVKEFGMAFRFANIVIPSDDLSAKYGTPFTPWNHFAPWNVDEDGSPVDPNNMVVAGEPVTQLDLLLDGLFNVERFGQLYSDFTAFDDTAEGLIMRIAKPHQYFAVTKAVGSTITAARGDKRAGVIWHTTGAGKSMEMELYTAKIMRRPEMLSPTVIVLNDRTELDEQLFETFNRSTILPEAPRNIESRTELRELLSQKTSGGIYFSTLQKFGLNGKGELREKEHPLLSDRSNIVVIVDEAHRSHYGFGDTAADGYAQHLRNALPNATMLAFTGTPLKEWDRNTRKVFGDDVDIYDMNRAVEDGAVVPVYFEPRLIPLKRIAGITDDDIDDSAEEVLTGLDEVERDRIQRSVAALEIIYGSDDRLDALAEDFVRHWEDRRENMREFIGAPGKAMIVTATRSIAARLYSKIVALRPEWHSDADDKGKIKVIYSAAPSDPDELKVHMRRPSALKAVKNRIKDVDDELEISIVQSMMLTGFDAPPLHTLYIDRSLKSALLMQTLARVNRTFRGKQDGLLVAYAPLVENLEKALAEFTLNPSDDGTKVTGQDVEEALNLAKGFLARLDDIVGIEWKNTAFIDDVNLRRALLDVTGFLRNPRTEGNYDPEKPNARPVADEFKRQAGRLARAWALASNSPAADEFRPSVRFYSEVKNWLIKLDAGDRVANGEPISDSIRNALGKLVVDSAEATGVIDIYRQAGIEIPNLQDLTVDMFKDKQSPSEVSLLIDGLRRQLQQEARTATGNNELRSKQFSERITELMNRYTNQQLTAAEIIAELIRLSKEIVKESKRGEQFTPPLGNDELTFFDAVSTNESATELMDDEVLAEIARQLVSMLRRDAKTDWTVRDDVRAKLRRSVRRLLRDYKYPPDKAPEAIKLVLEQMEKFAPRYSAAVCEQGDATFPAVLSPRCY</sequence>
<proteinExistence type="inferred from homology"/>
<dbReference type="EC" id="3.1.21.3" evidence="11"/>
<dbReference type="NCBIfam" id="TIGR00348">
    <property type="entry name" value="hsdR"/>
    <property type="match status" value="1"/>
</dbReference>
<evidence type="ECO:0000256" key="1">
    <source>
        <dbReference type="ARBA" id="ARBA00000851"/>
    </source>
</evidence>
<evidence type="ECO:0000256" key="6">
    <source>
        <dbReference type="ARBA" id="ARBA00022747"/>
    </source>
</evidence>
<accession>A0ABD4TTG5</accession>
<dbReference type="SUPFAM" id="SSF52540">
    <property type="entry name" value="P-loop containing nucleoside triphosphate hydrolases"/>
    <property type="match status" value="2"/>
</dbReference>
<evidence type="ECO:0000313" key="14">
    <source>
        <dbReference type="Proteomes" id="UP001205080"/>
    </source>
</evidence>
<evidence type="ECO:0000256" key="5">
    <source>
        <dbReference type="ARBA" id="ARBA00022741"/>
    </source>
</evidence>
<comment type="catalytic activity">
    <reaction evidence="1 11">
        <text>Endonucleolytic cleavage of DNA to give random double-stranded fragments with terminal 5'-phosphates, ATP is simultaneously hydrolyzed.</text>
        <dbReference type="EC" id="3.1.21.3"/>
    </reaction>
</comment>
<comment type="function">
    <text evidence="11">Subunit R is required for both nuclease and ATPase activities, but not for modification.</text>
</comment>
<evidence type="ECO:0000256" key="4">
    <source>
        <dbReference type="ARBA" id="ARBA00022722"/>
    </source>
</evidence>
<keyword evidence="8 11" id="KW-0378">Hydrolase</keyword>
<dbReference type="Pfam" id="PF04313">
    <property type="entry name" value="HSDR_N"/>
    <property type="match status" value="1"/>
</dbReference>
<dbReference type="GO" id="GO:0009035">
    <property type="term" value="F:type I site-specific deoxyribonuclease activity"/>
    <property type="evidence" value="ECO:0007669"/>
    <property type="project" value="UniProtKB-EC"/>
</dbReference>
<evidence type="ECO:0000313" key="13">
    <source>
        <dbReference type="EMBL" id="MCQ4615053.1"/>
    </source>
</evidence>
<dbReference type="InterPro" id="IPR040980">
    <property type="entry name" value="SWI2_SNF2"/>
</dbReference>
<dbReference type="GO" id="GO:0003677">
    <property type="term" value="F:DNA binding"/>
    <property type="evidence" value="ECO:0007669"/>
    <property type="project" value="UniProtKB-KW"/>
</dbReference>
<dbReference type="PANTHER" id="PTHR30195:SF15">
    <property type="entry name" value="TYPE I RESTRICTION ENZYME HINDI ENDONUCLEASE SUBUNIT"/>
    <property type="match status" value="1"/>
</dbReference>
<dbReference type="CDD" id="cd18030">
    <property type="entry name" value="DEXHc_RE_I_HsdR"/>
    <property type="match status" value="1"/>
</dbReference>
<dbReference type="SMART" id="SM00487">
    <property type="entry name" value="DEXDc"/>
    <property type="match status" value="1"/>
</dbReference>
<keyword evidence="10 11" id="KW-0238">DNA-binding</keyword>
<reference evidence="13 14" key="1">
    <citation type="submission" date="2021-04" db="EMBL/GenBank/DDBJ databases">
        <title>Corynebacterium genitalium sp. nov. and Corynebacterium genitalium sp. nov., two new species of the genus Corynebacterium.</title>
        <authorList>
            <person name="Jaen-Luchoro D."/>
            <person name="Pinyeiro-Iglesias B."/>
            <person name="Al-Shaer S."/>
            <person name="Karlsson R."/>
            <person name="Gonzales-Siles L."/>
            <person name="Cardew S."/>
            <person name="Jensie-Markopolous S."/>
            <person name="Ohlen M."/>
            <person name="Inganas E."/>
            <person name="Moore E.R.B."/>
        </authorList>
    </citation>
    <scope>NUCLEOTIDE SEQUENCE [LARGE SCALE GENOMIC DNA]</scope>
    <source>
        <strain evidence="13 14">CCUG 55013</strain>
    </source>
</reference>
<comment type="similarity">
    <text evidence="2 11">Belongs to the HsdR family.</text>
</comment>
<feature type="domain" description="Helicase ATP-binding" evidence="12">
    <location>
        <begin position="287"/>
        <end position="466"/>
    </location>
</feature>
<dbReference type="EMBL" id="JAGPYW010000016">
    <property type="protein sequence ID" value="MCQ4615053.1"/>
    <property type="molecule type" value="Genomic_DNA"/>
</dbReference>
<dbReference type="Gene3D" id="3.90.1570.50">
    <property type="match status" value="1"/>
</dbReference>
<organism evidence="13 14">
    <name type="scientific">Corynebacterium pseudogenitalium</name>
    <dbReference type="NCBI Taxonomy" id="38303"/>
    <lineage>
        <taxon>Bacteria</taxon>
        <taxon>Bacillati</taxon>
        <taxon>Actinomycetota</taxon>
        <taxon>Actinomycetes</taxon>
        <taxon>Mycobacteriales</taxon>
        <taxon>Corynebacteriaceae</taxon>
        <taxon>Corynebacterium</taxon>
    </lineage>
</organism>
<comment type="caution">
    <text evidence="13">The sequence shown here is derived from an EMBL/GenBank/DDBJ whole genome shotgun (WGS) entry which is preliminary data.</text>
</comment>
<dbReference type="Gene3D" id="3.40.50.300">
    <property type="entry name" value="P-loop containing nucleotide triphosphate hydrolases"/>
    <property type="match status" value="3"/>
</dbReference>
<dbReference type="CDD" id="cd22332">
    <property type="entry name" value="HsdR_N"/>
    <property type="match status" value="1"/>
</dbReference>
<keyword evidence="6 11" id="KW-0680">Restriction system</keyword>
<dbReference type="InterPro" id="IPR027417">
    <property type="entry name" value="P-loop_NTPase"/>
</dbReference>
<keyword evidence="7 13" id="KW-0255">Endonuclease</keyword>
<dbReference type="PANTHER" id="PTHR30195">
    <property type="entry name" value="TYPE I SITE-SPECIFIC DEOXYRIBONUCLEASE PROTEIN SUBUNIT M AND R"/>
    <property type="match status" value="1"/>
</dbReference>
<dbReference type="InterPro" id="IPR021810">
    <property type="entry name" value="T1RH-like_C"/>
</dbReference>
<dbReference type="Proteomes" id="UP001205080">
    <property type="component" value="Unassembled WGS sequence"/>
</dbReference>
<dbReference type="InterPro" id="IPR051268">
    <property type="entry name" value="Type-I_R_enzyme_R_subunit"/>
</dbReference>
<keyword evidence="5 11" id="KW-0547">Nucleotide-binding</keyword>
<comment type="subunit">
    <text evidence="3 11">The type I restriction/modification system is composed of three polypeptides R, M and S.</text>
</comment>
<evidence type="ECO:0000256" key="7">
    <source>
        <dbReference type="ARBA" id="ARBA00022759"/>
    </source>
</evidence>
<keyword evidence="4" id="KW-0540">Nuclease</keyword>
<dbReference type="GO" id="GO:0009307">
    <property type="term" value="P:DNA restriction-modification system"/>
    <property type="evidence" value="ECO:0007669"/>
    <property type="project" value="UniProtKB-KW"/>
</dbReference>
<dbReference type="Pfam" id="PF22679">
    <property type="entry name" value="T1R_D3-like"/>
    <property type="match status" value="1"/>
</dbReference>
<dbReference type="AlphaFoldDB" id="A0ABD4TTG5"/>
<keyword evidence="9 11" id="KW-0067">ATP-binding</keyword>
<name>A0ABD4TTG5_9CORY</name>
<dbReference type="InterPro" id="IPR004473">
    <property type="entry name" value="Restrct_endonuc_typeI_HsdR"/>
</dbReference>
<dbReference type="PROSITE" id="PS51192">
    <property type="entry name" value="HELICASE_ATP_BIND_1"/>
    <property type="match status" value="1"/>
</dbReference>
<evidence type="ECO:0000259" key="12">
    <source>
        <dbReference type="PROSITE" id="PS51192"/>
    </source>
</evidence>
<dbReference type="InterPro" id="IPR014001">
    <property type="entry name" value="Helicase_ATP-bd"/>
</dbReference>
<evidence type="ECO:0000256" key="2">
    <source>
        <dbReference type="ARBA" id="ARBA00008598"/>
    </source>
</evidence>
<evidence type="ECO:0000256" key="8">
    <source>
        <dbReference type="ARBA" id="ARBA00022801"/>
    </source>
</evidence>
<dbReference type="InterPro" id="IPR007409">
    <property type="entry name" value="Restrct_endonuc_type1_HsdR_N"/>
</dbReference>
<evidence type="ECO:0000256" key="11">
    <source>
        <dbReference type="RuleBase" id="RU364115"/>
    </source>
</evidence>